<gene>
    <name evidence="2" type="ORF">EC501_16780</name>
</gene>
<name>A0A3M8H1J4_9BACI</name>
<evidence type="ECO:0008006" key="4">
    <source>
        <dbReference type="Google" id="ProtNLM"/>
    </source>
</evidence>
<dbReference type="InterPro" id="IPR035406">
    <property type="entry name" value="DUF5412"/>
</dbReference>
<evidence type="ECO:0000256" key="1">
    <source>
        <dbReference type="SAM" id="Phobius"/>
    </source>
</evidence>
<organism evidence="2 3">
    <name type="scientific">Lysinibacillus halotolerans</name>
    <dbReference type="NCBI Taxonomy" id="1368476"/>
    <lineage>
        <taxon>Bacteria</taxon>
        <taxon>Bacillati</taxon>
        <taxon>Bacillota</taxon>
        <taxon>Bacilli</taxon>
        <taxon>Bacillales</taxon>
        <taxon>Bacillaceae</taxon>
        <taxon>Lysinibacillus</taxon>
    </lineage>
</organism>
<evidence type="ECO:0000313" key="2">
    <source>
        <dbReference type="EMBL" id="RNC96315.1"/>
    </source>
</evidence>
<dbReference type="OrthoDB" id="2452314at2"/>
<dbReference type="RefSeq" id="WP_122973498.1">
    <property type="nucleotide sequence ID" value="NZ_RHLQ01000064.1"/>
</dbReference>
<reference evidence="2 3" key="1">
    <citation type="journal article" date="2014" name="Int. J. Syst. Evol. Microbiol.">
        <title>Lysinibacillus halotolerans sp. nov., isolated from saline-alkaline soil.</title>
        <authorList>
            <person name="Kong D."/>
            <person name="Wang Y."/>
            <person name="Zhao B."/>
            <person name="Li Y."/>
            <person name="Song J."/>
            <person name="Zhai Y."/>
            <person name="Zhang C."/>
            <person name="Wang H."/>
            <person name="Chen X."/>
            <person name="Zhao B."/>
            <person name="Ruan Z."/>
        </authorList>
    </citation>
    <scope>NUCLEOTIDE SEQUENCE [LARGE SCALE GENOMIC DNA]</scope>
    <source>
        <strain evidence="2 3">MCCC 1A12703</strain>
    </source>
</reference>
<protein>
    <recommendedName>
        <fullName evidence="4">DUF5412 domain-containing protein</fullName>
    </recommendedName>
</protein>
<dbReference type="AlphaFoldDB" id="A0A3M8H1J4"/>
<dbReference type="EMBL" id="RHLQ01000064">
    <property type="protein sequence ID" value="RNC96315.1"/>
    <property type="molecule type" value="Genomic_DNA"/>
</dbReference>
<dbReference type="Proteomes" id="UP000279909">
    <property type="component" value="Unassembled WGS sequence"/>
</dbReference>
<dbReference type="Pfam" id="PF17428">
    <property type="entry name" value="DUF5412"/>
    <property type="match status" value="1"/>
</dbReference>
<keyword evidence="1" id="KW-0812">Transmembrane</keyword>
<proteinExistence type="predicted"/>
<keyword evidence="1" id="KW-1133">Transmembrane helix</keyword>
<accession>A0A3M8H1J4</accession>
<sequence length="150" mass="17160">MCKVVKWLVICIALCFIYFITNYFTYDFTQFDGEKDGKAITSPDGSYSAQVYYQNYGGAAGGVNMFVNVIFHLEDNIERTVYFSDAKGNVRLTWLDGNILSITNYNEFENRNINLIVGKEIYDELGSACSHYKMKKKYICYSSEQSKNGS</sequence>
<feature type="transmembrane region" description="Helical" evidence="1">
    <location>
        <begin position="7"/>
        <end position="26"/>
    </location>
</feature>
<keyword evidence="3" id="KW-1185">Reference proteome</keyword>
<comment type="caution">
    <text evidence="2">The sequence shown here is derived from an EMBL/GenBank/DDBJ whole genome shotgun (WGS) entry which is preliminary data.</text>
</comment>
<evidence type="ECO:0000313" key="3">
    <source>
        <dbReference type="Proteomes" id="UP000279909"/>
    </source>
</evidence>
<keyword evidence="1" id="KW-0472">Membrane</keyword>